<organism evidence="7 8">
    <name type="scientific">Heterodera trifolii</name>
    <dbReference type="NCBI Taxonomy" id="157864"/>
    <lineage>
        <taxon>Eukaryota</taxon>
        <taxon>Metazoa</taxon>
        <taxon>Ecdysozoa</taxon>
        <taxon>Nematoda</taxon>
        <taxon>Chromadorea</taxon>
        <taxon>Rhabditida</taxon>
        <taxon>Tylenchina</taxon>
        <taxon>Tylenchomorpha</taxon>
        <taxon>Tylenchoidea</taxon>
        <taxon>Heteroderidae</taxon>
        <taxon>Heteroderinae</taxon>
        <taxon>Heterodera</taxon>
    </lineage>
</organism>
<evidence type="ECO:0000256" key="2">
    <source>
        <dbReference type="ARBA" id="ARBA00022692"/>
    </source>
</evidence>
<keyword evidence="4" id="KW-0472">Membrane</keyword>
<evidence type="ECO:0000256" key="4">
    <source>
        <dbReference type="ARBA" id="ARBA00023136"/>
    </source>
</evidence>
<proteinExistence type="predicted"/>
<protein>
    <recommendedName>
        <fullName evidence="6">SLC26A/SulP transporter domain-containing protein</fullName>
    </recommendedName>
</protein>
<evidence type="ECO:0000256" key="3">
    <source>
        <dbReference type="ARBA" id="ARBA00022989"/>
    </source>
</evidence>
<comment type="caution">
    <text evidence="7">The sequence shown here is derived from an EMBL/GenBank/DDBJ whole genome shotgun (WGS) entry which is preliminary data.</text>
</comment>
<reference evidence="7 8" key="1">
    <citation type="submission" date="2024-10" db="EMBL/GenBank/DDBJ databases">
        <authorList>
            <person name="Kim D."/>
        </authorList>
    </citation>
    <scope>NUCLEOTIDE SEQUENCE [LARGE SCALE GENOMIC DNA]</scope>
    <source>
        <strain evidence="7">BH-2024</strain>
    </source>
</reference>
<feature type="compositionally biased region" description="Polar residues" evidence="5">
    <location>
        <begin position="90"/>
        <end position="101"/>
    </location>
</feature>
<dbReference type="Proteomes" id="UP001620626">
    <property type="component" value="Unassembled WGS sequence"/>
</dbReference>
<feature type="region of interest" description="Disordered" evidence="5">
    <location>
        <begin position="83"/>
        <end position="116"/>
    </location>
</feature>
<name>A0ABD2HQV7_9BILA</name>
<dbReference type="EMBL" id="JBICBT010001381">
    <property type="protein sequence ID" value="KAL3070379.1"/>
    <property type="molecule type" value="Genomic_DNA"/>
</dbReference>
<feature type="domain" description="SLC26A/SulP transporter" evidence="6">
    <location>
        <begin position="145"/>
        <end position="237"/>
    </location>
</feature>
<dbReference type="PANTHER" id="PTHR11814">
    <property type="entry name" value="SULFATE TRANSPORTER"/>
    <property type="match status" value="1"/>
</dbReference>
<dbReference type="InterPro" id="IPR011547">
    <property type="entry name" value="SLC26A/SulP_dom"/>
</dbReference>
<dbReference type="AlphaFoldDB" id="A0ABD2HQV7"/>
<evidence type="ECO:0000256" key="1">
    <source>
        <dbReference type="ARBA" id="ARBA00004141"/>
    </source>
</evidence>
<keyword evidence="2" id="KW-0812">Transmembrane</keyword>
<sequence length="267" mass="30286">MDIFPFFDRLQLGPKLALISPSFNALVEKHIDGISELPLLRPMTIRKDIGMPKLFVDFGLKSVQFPLPDRPLPKKIRFNDLHIEPLSPPKTDQMNAKSQAEMNPGPSGQRKKSGRRLHHRCLNARVRGPAQRFVCPPIRRFAASQRSGVGYLFMKLYDTASNINRANAITLALSFSSITFLLVGKEFLNPLLKRRLRLHIPLPFELFTVLIMTTVAQLFHLHSRYGVDIVGKIPTGSVSVYSRNMPKPINLVDQNEPIKSNLTYSRH</sequence>
<dbReference type="GO" id="GO:0016020">
    <property type="term" value="C:membrane"/>
    <property type="evidence" value="ECO:0007669"/>
    <property type="project" value="UniProtKB-SubCell"/>
</dbReference>
<accession>A0ABD2HQV7</accession>
<evidence type="ECO:0000259" key="6">
    <source>
        <dbReference type="Pfam" id="PF00916"/>
    </source>
</evidence>
<comment type="subcellular location">
    <subcellularLocation>
        <location evidence="1">Membrane</location>
        <topology evidence="1">Multi-pass membrane protein</topology>
    </subcellularLocation>
</comment>
<keyword evidence="3" id="KW-1133">Transmembrane helix</keyword>
<evidence type="ECO:0000313" key="8">
    <source>
        <dbReference type="Proteomes" id="UP001620626"/>
    </source>
</evidence>
<evidence type="ECO:0000256" key="5">
    <source>
        <dbReference type="SAM" id="MobiDB-lite"/>
    </source>
</evidence>
<dbReference type="Pfam" id="PF00916">
    <property type="entry name" value="Sulfate_transp"/>
    <property type="match status" value="1"/>
</dbReference>
<keyword evidence="8" id="KW-1185">Reference proteome</keyword>
<gene>
    <name evidence="7" type="ORF">niasHT_032169</name>
</gene>
<evidence type="ECO:0000313" key="7">
    <source>
        <dbReference type="EMBL" id="KAL3070379.1"/>
    </source>
</evidence>
<dbReference type="InterPro" id="IPR001902">
    <property type="entry name" value="SLC26A/SulP_fam"/>
</dbReference>